<evidence type="ECO:0000313" key="3">
    <source>
        <dbReference type="EMBL" id="THG06175.1"/>
    </source>
</evidence>
<accession>A0A4S4DTX5</accession>
<feature type="transmembrane region" description="Helical" evidence="1">
    <location>
        <begin position="122"/>
        <end position="142"/>
    </location>
</feature>
<dbReference type="PANTHER" id="PTHR31325">
    <property type="entry name" value="OS01G0798800 PROTEIN-RELATED"/>
    <property type="match status" value="1"/>
</dbReference>
<keyword evidence="1" id="KW-1133">Transmembrane helix</keyword>
<evidence type="ECO:0000313" key="4">
    <source>
        <dbReference type="Proteomes" id="UP000306102"/>
    </source>
</evidence>
<protein>
    <recommendedName>
        <fullName evidence="2">DUF4220 domain-containing protein</fullName>
    </recommendedName>
</protein>
<reference evidence="3 4" key="1">
    <citation type="journal article" date="2018" name="Proc. Natl. Acad. Sci. U.S.A.">
        <title>Draft genome sequence of Camellia sinensis var. sinensis provides insights into the evolution of the tea genome and tea quality.</title>
        <authorList>
            <person name="Wei C."/>
            <person name="Yang H."/>
            <person name="Wang S."/>
            <person name="Zhao J."/>
            <person name="Liu C."/>
            <person name="Gao L."/>
            <person name="Xia E."/>
            <person name="Lu Y."/>
            <person name="Tai Y."/>
            <person name="She G."/>
            <person name="Sun J."/>
            <person name="Cao H."/>
            <person name="Tong W."/>
            <person name="Gao Q."/>
            <person name="Li Y."/>
            <person name="Deng W."/>
            <person name="Jiang X."/>
            <person name="Wang W."/>
            <person name="Chen Q."/>
            <person name="Zhang S."/>
            <person name="Li H."/>
            <person name="Wu J."/>
            <person name="Wang P."/>
            <person name="Li P."/>
            <person name="Shi C."/>
            <person name="Zheng F."/>
            <person name="Jian J."/>
            <person name="Huang B."/>
            <person name="Shan D."/>
            <person name="Shi M."/>
            <person name="Fang C."/>
            <person name="Yue Y."/>
            <person name="Li F."/>
            <person name="Li D."/>
            <person name="Wei S."/>
            <person name="Han B."/>
            <person name="Jiang C."/>
            <person name="Yin Y."/>
            <person name="Xia T."/>
            <person name="Zhang Z."/>
            <person name="Bennetzen J.L."/>
            <person name="Zhao S."/>
            <person name="Wan X."/>
        </authorList>
    </citation>
    <scope>NUCLEOTIDE SEQUENCE [LARGE SCALE GENOMIC DNA]</scope>
    <source>
        <strain evidence="4">cv. Shuchazao</strain>
        <tissue evidence="3">Leaf</tissue>
    </source>
</reference>
<dbReference type="Proteomes" id="UP000306102">
    <property type="component" value="Unassembled WGS sequence"/>
</dbReference>
<feature type="transmembrane region" description="Helical" evidence="1">
    <location>
        <begin position="148"/>
        <end position="166"/>
    </location>
</feature>
<feature type="transmembrane region" description="Helical" evidence="1">
    <location>
        <begin position="54"/>
        <end position="77"/>
    </location>
</feature>
<dbReference type="STRING" id="542762.A0A4S4DTX5"/>
<keyword evidence="1" id="KW-0472">Membrane</keyword>
<feature type="domain" description="DUF4220" evidence="2">
    <location>
        <begin position="60"/>
        <end position="192"/>
    </location>
</feature>
<dbReference type="AlphaFoldDB" id="A0A4S4DTX5"/>
<name>A0A4S4DTX5_CAMSN</name>
<organism evidence="3 4">
    <name type="scientific">Camellia sinensis var. sinensis</name>
    <name type="common">China tea</name>
    <dbReference type="NCBI Taxonomy" id="542762"/>
    <lineage>
        <taxon>Eukaryota</taxon>
        <taxon>Viridiplantae</taxon>
        <taxon>Streptophyta</taxon>
        <taxon>Embryophyta</taxon>
        <taxon>Tracheophyta</taxon>
        <taxon>Spermatophyta</taxon>
        <taxon>Magnoliopsida</taxon>
        <taxon>eudicotyledons</taxon>
        <taxon>Gunneridae</taxon>
        <taxon>Pentapetalae</taxon>
        <taxon>asterids</taxon>
        <taxon>Ericales</taxon>
        <taxon>Theaceae</taxon>
        <taxon>Camellia</taxon>
    </lineage>
</organism>
<feature type="transmembrane region" description="Helical" evidence="1">
    <location>
        <begin position="97"/>
        <end position="115"/>
    </location>
</feature>
<proteinExistence type="predicted"/>
<dbReference type="InterPro" id="IPR025315">
    <property type="entry name" value="DUF4220"/>
</dbReference>
<dbReference type="Pfam" id="PF13968">
    <property type="entry name" value="DUF4220"/>
    <property type="match status" value="1"/>
</dbReference>
<dbReference type="EMBL" id="SDRB02010481">
    <property type="protein sequence ID" value="THG06175.1"/>
    <property type="molecule type" value="Genomic_DNA"/>
</dbReference>
<sequence>MELDRSGNEPYKSMKNKPKRSMKVEMKNNFINHVGIQAFLVLFATFRKRSAAKWVIMSVWSAYLLADWVAAVTVGLISSGQCHNSDPGNNNGDLYAIWAPFLLLHLGGPDTITSFSLEDNQLWLRHLLGVILQVGAAIYIFLQSLPKNEIWIATALVLVAGTIKYAERTRALFLASLDRFGDSVCRKPNPGPD</sequence>
<gene>
    <name evidence="3" type="ORF">TEA_009903</name>
</gene>
<comment type="caution">
    <text evidence="3">The sequence shown here is derived from an EMBL/GenBank/DDBJ whole genome shotgun (WGS) entry which is preliminary data.</text>
</comment>
<keyword evidence="4" id="KW-1185">Reference proteome</keyword>
<keyword evidence="1" id="KW-0812">Transmembrane</keyword>
<evidence type="ECO:0000259" key="2">
    <source>
        <dbReference type="Pfam" id="PF13968"/>
    </source>
</evidence>
<evidence type="ECO:0000256" key="1">
    <source>
        <dbReference type="SAM" id="Phobius"/>
    </source>
</evidence>
<feature type="transmembrane region" description="Helical" evidence="1">
    <location>
        <begin position="30"/>
        <end position="47"/>
    </location>
</feature>